<name>A0A6A6CU18_ZASCE</name>
<dbReference type="Proteomes" id="UP000799537">
    <property type="component" value="Unassembled WGS sequence"/>
</dbReference>
<reference evidence="1" key="1">
    <citation type="journal article" date="2020" name="Stud. Mycol.">
        <title>101 Dothideomycetes genomes: a test case for predicting lifestyles and emergence of pathogens.</title>
        <authorList>
            <person name="Haridas S."/>
            <person name="Albert R."/>
            <person name="Binder M."/>
            <person name="Bloem J."/>
            <person name="Labutti K."/>
            <person name="Salamov A."/>
            <person name="Andreopoulos B."/>
            <person name="Baker S."/>
            <person name="Barry K."/>
            <person name="Bills G."/>
            <person name="Bluhm B."/>
            <person name="Cannon C."/>
            <person name="Castanera R."/>
            <person name="Culley D."/>
            <person name="Daum C."/>
            <person name="Ezra D."/>
            <person name="Gonzalez J."/>
            <person name="Henrissat B."/>
            <person name="Kuo A."/>
            <person name="Liang C."/>
            <person name="Lipzen A."/>
            <person name="Lutzoni F."/>
            <person name="Magnuson J."/>
            <person name="Mondo S."/>
            <person name="Nolan M."/>
            <person name="Ohm R."/>
            <person name="Pangilinan J."/>
            <person name="Park H.-J."/>
            <person name="Ramirez L."/>
            <person name="Alfaro M."/>
            <person name="Sun H."/>
            <person name="Tritt A."/>
            <person name="Yoshinaga Y."/>
            <person name="Zwiers L.-H."/>
            <person name="Turgeon B."/>
            <person name="Goodwin S."/>
            <person name="Spatafora J."/>
            <person name="Crous P."/>
            <person name="Grigoriev I."/>
        </authorList>
    </citation>
    <scope>NUCLEOTIDE SEQUENCE</scope>
    <source>
        <strain evidence="1">ATCC 36951</strain>
    </source>
</reference>
<keyword evidence="2" id="KW-1185">Reference proteome</keyword>
<evidence type="ECO:0000313" key="1">
    <source>
        <dbReference type="EMBL" id="KAF2170757.1"/>
    </source>
</evidence>
<dbReference type="RefSeq" id="XP_033671646.1">
    <property type="nucleotide sequence ID" value="XM_033811695.1"/>
</dbReference>
<sequence>MDSSFSGDFIEAYSAATMPTNLAPSLFDLDGMPFDFLQETPLFMAEEQQGPRETNMSSHRGTMINSEAQQQLPTTQVQALTPFADNSTTQATADNYGFVNYGMASLSEHARNVAALMGRAQTSNMRQSVSGAEVFQDQMVVITCDCTISNALKGTLIF</sequence>
<organism evidence="1 2">
    <name type="scientific">Zasmidium cellare ATCC 36951</name>
    <dbReference type="NCBI Taxonomy" id="1080233"/>
    <lineage>
        <taxon>Eukaryota</taxon>
        <taxon>Fungi</taxon>
        <taxon>Dikarya</taxon>
        <taxon>Ascomycota</taxon>
        <taxon>Pezizomycotina</taxon>
        <taxon>Dothideomycetes</taxon>
        <taxon>Dothideomycetidae</taxon>
        <taxon>Mycosphaerellales</taxon>
        <taxon>Mycosphaerellaceae</taxon>
        <taxon>Zasmidium</taxon>
    </lineage>
</organism>
<dbReference type="AlphaFoldDB" id="A0A6A6CU18"/>
<proteinExistence type="predicted"/>
<evidence type="ECO:0000313" key="2">
    <source>
        <dbReference type="Proteomes" id="UP000799537"/>
    </source>
</evidence>
<dbReference type="EMBL" id="ML993584">
    <property type="protein sequence ID" value="KAF2170757.1"/>
    <property type="molecule type" value="Genomic_DNA"/>
</dbReference>
<protein>
    <submittedName>
        <fullName evidence="1">Uncharacterized protein</fullName>
    </submittedName>
</protein>
<dbReference type="GeneID" id="54564967"/>
<gene>
    <name evidence="1" type="ORF">M409DRAFT_51019</name>
</gene>
<accession>A0A6A6CU18</accession>